<reference evidence="1 2" key="1">
    <citation type="submission" date="2016-04" db="EMBL/GenBank/DDBJ databases">
        <title>Genome analyses suggest a sexual origin of heterokaryosis in a supposedly ancient asexual fungus.</title>
        <authorList>
            <person name="Ropars J."/>
            <person name="Sedzielewska K."/>
            <person name="Noel J."/>
            <person name="Charron P."/>
            <person name="Farinelli L."/>
            <person name="Marton T."/>
            <person name="Kruger M."/>
            <person name="Pelin A."/>
            <person name="Brachmann A."/>
            <person name="Corradi N."/>
        </authorList>
    </citation>
    <scope>NUCLEOTIDE SEQUENCE [LARGE SCALE GENOMIC DNA]</scope>
    <source>
        <strain evidence="1 2">C2</strain>
    </source>
</reference>
<evidence type="ECO:0000313" key="2">
    <source>
        <dbReference type="Proteomes" id="UP000233469"/>
    </source>
</evidence>
<dbReference type="VEuPathDB" id="FungiDB:FUN_009964"/>
<dbReference type="Proteomes" id="UP000233469">
    <property type="component" value="Unassembled WGS sequence"/>
</dbReference>
<gene>
    <name evidence="1" type="ORF">RhiirC2_774562</name>
</gene>
<reference evidence="1 2" key="2">
    <citation type="submission" date="2017-10" db="EMBL/GenBank/DDBJ databases">
        <title>Extensive intraspecific genome diversity in a model arbuscular mycorrhizal fungus.</title>
        <authorList>
            <person name="Chen E.C.H."/>
            <person name="Morin E."/>
            <person name="Baudet D."/>
            <person name="Noel J."/>
            <person name="Ndikumana S."/>
            <person name="Charron P."/>
            <person name="St-Onge C."/>
            <person name="Giorgi J."/>
            <person name="Grigoriev I.V."/>
            <person name="Roux C."/>
            <person name="Martin F.M."/>
            <person name="Corradi N."/>
        </authorList>
    </citation>
    <scope>NUCLEOTIDE SEQUENCE [LARGE SCALE GENOMIC DNA]</scope>
    <source>
        <strain evidence="1 2">C2</strain>
    </source>
</reference>
<dbReference type="AlphaFoldDB" id="A0A2N1NL96"/>
<proteinExistence type="predicted"/>
<protein>
    <submittedName>
        <fullName evidence="1">Uncharacterized protein</fullName>
    </submittedName>
</protein>
<organism evidence="1 2">
    <name type="scientific">Rhizophagus irregularis</name>
    <dbReference type="NCBI Taxonomy" id="588596"/>
    <lineage>
        <taxon>Eukaryota</taxon>
        <taxon>Fungi</taxon>
        <taxon>Fungi incertae sedis</taxon>
        <taxon>Mucoromycota</taxon>
        <taxon>Glomeromycotina</taxon>
        <taxon>Glomeromycetes</taxon>
        <taxon>Glomerales</taxon>
        <taxon>Glomeraceae</taxon>
        <taxon>Rhizophagus</taxon>
    </lineage>
</organism>
<name>A0A2N1NL96_9GLOM</name>
<dbReference type="EMBL" id="LLXL01000292">
    <property type="protein sequence ID" value="PKK74633.1"/>
    <property type="molecule type" value="Genomic_DNA"/>
</dbReference>
<accession>A0A2N1NL96</accession>
<sequence length="61" mass="7106">MRIEESLPGGVPAKEDLPMYILSICYKNAIDVEKDYIKSFELFTTEEEYSNGILMLEYCYV</sequence>
<evidence type="ECO:0000313" key="1">
    <source>
        <dbReference type="EMBL" id="PKK74633.1"/>
    </source>
</evidence>
<comment type="caution">
    <text evidence="1">The sequence shown here is derived from an EMBL/GenBank/DDBJ whole genome shotgun (WGS) entry which is preliminary data.</text>
</comment>